<gene>
    <name evidence="2" type="ORF">METZ01_LOCUS296663</name>
</gene>
<feature type="domain" description="Rhodanese" evidence="1">
    <location>
        <begin position="29"/>
        <end position="96"/>
    </location>
</feature>
<dbReference type="GO" id="GO:0004792">
    <property type="term" value="F:thiosulfate-cyanide sulfurtransferase activity"/>
    <property type="evidence" value="ECO:0007669"/>
    <property type="project" value="TreeGrafter"/>
</dbReference>
<dbReference type="Pfam" id="PF00581">
    <property type="entry name" value="Rhodanese"/>
    <property type="match status" value="1"/>
</dbReference>
<evidence type="ECO:0000313" key="2">
    <source>
        <dbReference type="EMBL" id="SVC43809.1"/>
    </source>
</evidence>
<name>A0A382M4I6_9ZZZZ</name>
<dbReference type="PANTHER" id="PTHR44086">
    <property type="entry name" value="THIOSULFATE SULFURTRANSFERASE RDL2, MITOCHONDRIAL-RELATED"/>
    <property type="match status" value="1"/>
</dbReference>
<feature type="non-terminal residue" evidence="2">
    <location>
        <position position="96"/>
    </location>
</feature>
<protein>
    <recommendedName>
        <fullName evidence="1">Rhodanese domain-containing protein</fullName>
    </recommendedName>
</protein>
<dbReference type="InterPro" id="IPR036873">
    <property type="entry name" value="Rhodanese-like_dom_sf"/>
</dbReference>
<dbReference type="SUPFAM" id="SSF52821">
    <property type="entry name" value="Rhodanese/Cell cycle control phosphatase"/>
    <property type="match status" value="1"/>
</dbReference>
<dbReference type="PANTHER" id="PTHR44086:SF10">
    <property type="entry name" value="THIOSULFATE SULFURTRANSFERASE_RHODANESE-LIKE DOMAIN-CONTAINING PROTEIN 3"/>
    <property type="match status" value="1"/>
</dbReference>
<accession>A0A382M4I6</accession>
<dbReference type="InterPro" id="IPR001763">
    <property type="entry name" value="Rhodanese-like_dom"/>
</dbReference>
<dbReference type="AlphaFoldDB" id="A0A382M4I6"/>
<evidence type="ECO:0000259" key="1">
    <source>
        <dbReference type="PROSITE" id="PS50206"/>
    </source>
</evidence>
<proteinExistence type="predicted"/>
<organism evidence="2">
    <name type="scientific">marine metagenome</name>
    <dbReference type="NCBI Taxonomy" id="408172"/>
    <lineage>
        <taxon>unclassified sequences</taxon>
        <taxon>metagenomes</taxon>
        <taxon>ecological metagenomes</taxon>
    </lineage>
</organism>
<dbReference type="PROSITE" id="PS50206">
    <property type="entry name" value="RHODANESE_3"/>
    <property type="match status" value="1"/>
</dbReference>
<dbReference type="EMBL" id="UINC01091214">
    <property type="protein sequence ID" value="SVC43809.1"/>
    <property type="molecule type" value="Genomic_DNA"/>
</dbReference>
<sequence>MKTPMDLIAEAKQDIPEVSVDELKEKLDRSDKLVLIDVRDGEEFSQGCIPSAIHMSRGTLEFQIGNKVPNHDQEIVLYCAAGFRSLLAAQSLEKMG</sequence>
<dbReference type="CDD" id="cd00158">
    <property type="entry name" value="RHOD"/>
    <property type="match status" value="1"/>
</dbReference>
<reference evidence="2" key="1">
    <citation type="submission" date="2018-05" db="EMBL/GenBank/DDBJ databases">
        <authorList>
            <person name="Lanie J.A."/>
            <person name="Ng W.-L."/>
            <person name="Kazmierczak K.M."/>
            <person name="Andrzejewski T.M."/>
            <person name="Davidsen T.M."/>
            <person name="Wayne K.J."/>
            <person name="Tettelin H."/>
            <person name="Glass J.I."/>
            <person name="Rusch D."/>
            <person name="Podicherti R."/>
            <person name="Tsui H.-C.T."/>
            <person name="Winkler M.E."/>
        </authorList>
    </citation>
    <scope>NUCLEOTIDE SEQUENCE</scope>
</reference>
<dbReference type="Gene3D" id="3.40.250.10">
    <property type="entry name" value="Rhodanese-like domain"/>
    <property type="match status" value="1"/>
</dbReference>